<gene>
    <name evidence="3" type="ORF">D9756_002156</name>
</gene>
<proteinExistence type="predicted"/>
<dbReference type="AlphaFoldDB" id="A0A8H5GCE2"/>
<keyword evidence="4" id="KW-1185">Reference proteome</keyword>
<protein>
    <submittedName>
        <fullName evidence="3">Uncharacterized protein</fullName>
    </submittedName>
</protein>
<evidence type="ECO:0000313" key="4">
    <source>
        <dbReference type="Proteomes" id="UP000559027"/>
    </source>
</evidence>
<feature type="region of interest" description="Disordered" evidence="2">
    <location>
        <begin position="47"/>
        <end position="172"/>
    </location>
</feature>
<name>A0A8H5GCE2_9AGAR</name>
<sequence>MEKRYQSMRERFEKVNTAREAYLRDLELANAKIQKIQEENDLLLDAMLANPPPSLKSSQRDSHNTKSYQSPLPPHPVVPSQTYPPMDRTTYQPAPAPPPANSAYQYVPRSEHPDHGAPAPPSQHNYNYPHQQPSRQYQYPPYAANDGRDVLSHHYSGNTNRSRGPPPDVSQR</sequence>
<evidence type="ECO:0000256" key="1">
    <source>
        <dbReference type="SAM" id="Coils"/>
    </source>
</evidence>
<feature type="compositionally biased region" description="Low complexity" evidence="2">
    <location>
        <begin position="128"/>
        <end position="142"/>
    </location>
</feature>
<comment type="caution">
    <text evidence="3">The sequence shown here is derived from an EMBL/GenBank/DDBJ whole genome shotgun (WGS) entry which is preliminary data.</text>
</comment>
<dbReference type="Proteomes" id="UP000559027">
    <property type="component" value="Unassembled WGS sequence"/>
</dbReference>
<evidence type="ECO:0000256" key="2">
    <source>
        <dbReference type="SAM" id="MobiDB-lite"/>
    </source>
</evidence>
<dbReference type="OrthoDB" id="2442602at2759"/>
<reference evidence="3 4" key="1">
    <citation type="journal article" date="2020" name="ISME J.">
        <title>Uncovering the hidden diversity of litter-decomposition mechanisms in mushroom-forming fungi.</title>
        <authorList>
            <person name="Floudas D."/>
            <person name="Bentzer J."/>
            <person name="Ahren D."/>
            <person name="Johansson T."/>
            <person name="Persson P."/>
            <person name="Tunlid A."/>
        </authorList>
    </citation>
    <scope>NUCLEOTIDE SEQUENCE [LARGE SCALE GENOMIC DNA]</scope>
    <source>
        <strain evidence="3 4">CBS 146.42</strain>
    </source>
</reference>
<accession>A0A8H5GCE2</accession>
<keyword evidence="1" id="KW-0175">Coiled coil</keyword>
<dbReference type="EMBL" id="JAACJO010000002">
    <property type="protein sequence ID" value="KAF5362160.1"/>
    <property type="molecule type" value="Genomic_DNA"/>
</dbReference>
<organism evidence="3 4">
    <name type="scientific">Leucocoprinus leucothites</name>
    <dbReference type="NCBI Taxonomy" id="201217"/>
    <lineage>
        <taxon>Eukaryota</taxon>
        <taxon>Fungi</taxon>
        <taxon>Dikarya</taxon>
        <taxon>Basidiomycota</taxon>
        <taxon>Agaricomycotina</taxon>
        <taxon>Agaricomycetes</taxon>
        <taxon>Agaricomycetidae</taxon>
        <taxon>Agaricales</taxon>
        <taxon>Agaricineae</taxon>
        <taxon>Agaricaceae</taxon>
        <taxon>Leucocoprinus</taxon>
    </lineage>
</organism>
<evidence type="ECO:0000313" key="3">
    <source>
        <dbReference type="EMBL" id="KAF5362160.1"/>
    </source>
</evidence>
<feature type="coiled-coil region" evidence="1">
    <location>
        <begin position="19"/>
        <end position="46"/>
    </location>
</feature>